<protein>
    <submittedName>
        <fullName evidence="3">Aa3-type cytochrome c oxidase subunit IV</fullName>
    </submittedName>
</protein>
<evidence type="ECO:0000313" key="4">
    <source>
        <dbReference type="Proteomes" id="UP000283063"/>
    </source>
</evidence>
<keyword evidence="1" id="KW-1133">Transmembrane helix</keyword>
<reference evidence="3 4" key="1">
    <citation type="submission" date="2018-10" db="EMBL/GenBank/DDBJ databases">
        <title>Parasedimentitalea marina sp. nov., a psychrophilic bacterium isolated from deep seawater of the New Britain Trench.</title>
        <authorList>
            <person name="Cao J."/>
        </authorList>
    </citation>
    <scope>NUCLEOTIDE SEQUENCE [LARGE SCALE GENOMIC DNA]</scope>
    <source>
        <strain evidence="3 4">W43</strain>
    </source>
</reference>
<dbReference type="Gene3D" id="1.20.5.160">
    <property type="entry name" value="Bacterial aa3 type cytochrome c oxidase subunit IV"/>
    <property type="match status" value="1"/>
</dbReference>
<keyword evidence="1" id="KW-0472">Membrane</keyword>
<dbReference type="Proteomes" id="UP000283063">
    <property type="component" value="Chromosome"/>
</dbReference>
<feature type="transmembrane region" description="Helical" evidence="1">
    <location>
        <begin position="20"/>
        <end position="43"/>
    </location>
</feature>
<evidence type="ECO:0000256" key="1">
    <source>
        <dbReference type="SAM" id="Phobius"/>
    </source>
</evidence>
<dbReference type="InterPro" id="IPR012422">
    <property type="entry name" value="Cyt_c_oxidase_su4_bac-aa3"/>
</dbReference>
<keyword evidence="1" id="KW-0812">Transmembrane</keyword>
<proteinExistence type="predicted"/>
<dbReference type="OrthoDB" id="7691500at2"/>
<dbReference type="KEGG" id="sedi:EBB79_01975"/>
<evidence type="ECO:0000313" key="3">
    <source>
        <dbReference type="EMBL" id="AZV76782.1"/>
    </source>
</evidence>
<dbReference type="InterPro" id="IPR036596">
    <property type="entry name" value="Cyt-C_aa3_sf"/>
</dbReference>
<evidence type="ECO:0000259" key="2">
    <source>
        <dbReference type="Pfam" id="PF07835"/>
    </source>
</evidence>
<feature type="domain" description="Cytochrome c oxidase subunit IV bacterial aa3 type" evidence="2">
    <location>
        <begin position="4"/>
        <end position="42"/>
    </location>
</feature>
<dbReference type="SUPFAM" id="SSF81469">
    <property type="entry name" value="Bacterial aa3 type cytochrome c oxidase subunit IV"/>
    <property type="match status" value="1"/>
</dbReference>
<organism evidence="3 4">
    <name type="scientific">Parasedimentitalea marina</name>
    <dbReference type="NCBI Taxonomy" id="2483033"/>
    <lineage>
        <taxon>Bacteria</taxon>
        <taxon>Pseudomonadati</taxon>
        <taxon>Pseudomonadota</taxon>
        <taxon>Alphaproteobacteria</taxon>
        <taxon>Rhodobacterales</taxon>
        <taxon>Paracoccaceae</taxon>
        <taxon>Parasedimentitalea</taxon>
    </lineage>
</organism>
<accession>A0A3T0MYF4</accession>
<gene>
    <name evidence="3" type="ORF">EBB79_01975</name>
</gene>
<dbReference type="Pfam" id="PF07835">
    <property type="entry name" value="COX4_pro_2"/>
    <property type="match status" value="1"/>
</dbReference>
<name>A0A3T0MYF4_9RHOB</name>
<keyword evidence="4" id="KW-1185">Reference proteome</keyword>
<dbReference type="AlphaFoldDB" id="A0A3T0MYF4"/>
<dbReference type="EMBL" id="CP033219">
    <property type="protein sequence ID" value="AZV76782.1"/>
    <property type="molecule type" value="Genomic_DNA"/>
</dbReference>
<sequence length="44" mass="4780">MADHQHGSMDTTVQENTYNGFITFVTRSCIASVAIAVFLAIFAT</sequence>